<feature type="transmembrane region" description="Helical" evidence="2">
    <location>
        <begin position="104"/>
        <end position="124"/>
    </location>
</feature>
<dbReference type="SUPFAM" id="SSF52266">
    <property type="entry name" value="SGNH hydrolase"/>
    <property type="match status" value="1"/>
</dbReference>
<keyword evidence="6" id="KW-1185">Reference proteome</keyword>
<dbReference type="Proteomes" id="UP000613582">
    <property type="component" value="Unassembled WGS sequence"/>
</dbReference>
<protein>
    <submittedName>
        <fullName evidence="5">Acyltransferase</fullName>
    </submittedName>
</protein>
<organism evidence="5 6">
    <name type="scientific">Aquisalinus flavus</name>
    <dbReference type="NCBI Taxonomy" id="1526572"/>
    <lineage>
        <taxon>Bacteria</taxon>
        <taxon>Pseudomonadati</taxon>
        <taxon>Pseudomonadota</taxon>
        <taxon>Alphaproteobacteria</taxon>
        <taxon>Parvularculales</taxon>
        <taxon>Parvularculaceae</taxon>
        <taxon>Aquisalinus</taxon>
    </lineage>
</organism>
<feature type="transmembrane region" description="Helical" evidence="2">
    <location>
        <begin position="77"/>
        <end position="98"/>
    </location>
</feature>
<keyword evidence="2" id="KW-0472">Membrane</keyword>
<dbReference type="Pfam" id="PF19040">
    <property type="entry name" value="SGNH"/>
    <property type="match status" value="1"/>
</dbReference>
<keyword evidence="5" id="KW-0808">Transferase</keyword>
<keyword evidence="2" id="KW-1133">Transmembrane helix</keyword>
<reference evidence="5" key="2">
    <citation type="submission" date="2020-09" db="EMBL/GenBank/DDBJ databases">
        <authorList>
            <person name="Sun Q."/>
            <person name="Zhou Y."/>
        </authorList>
    </citation>
    <scope>NUCLEOTIDE SEQUENCE</scope>
    <source>
        <strain evidence="5">CGMCC 1.12921</strain>
    </source>
</reference>
<dbReference type="Pfam" id="PF01757">
    <property type="entry name" value="Acyl_transf_3"/>
    <property type="match status" value="1"/>
</dbReference>
<evidence type="ECO:0000256" key="1">
    <source>
        <dbReference type="SAM" id="MobiDB-lite"/>
    </source>
</evidence>
<keyword evidence="2" id="KW-0812">Transmembrane</keyword>
<sequence>MVPDRLSYRPEIDGLRAIAVISVILFHLDIDLFGGGFVGVDIFFVLSGYLITDMLYREIAENRFSLAGFYERRARRLAPALFVVFIACLVAACFIYTRAQMADFGASLFHAVFAVSNFFFYFNSGYFDAEAHMRPLLHTWSLSVEEQFYLIWPVLMLLAARFLKVRGYIVATLALVFSSIAIAEFWLSTDPAAAFYLLPARLGELAIGAVCVWLVPMMPQRPALHVGFYVIGLCGILASIFLYTAEMRFPGISVLLPTVSTALLVIATPPAGLGKVLINPVMKWAGLVSYSAYLVHWPMIVFYKAATFEQPDMTVKAAIFVATFVLSYLMYRLVEQPFRHPPAQRRLKPGRTGLVTMTAMLAIAFFAVNGWAGQGWLLVNKGSDAKQEIAAIIEAASDRRREAVMADGCNVRATGRKFNPGDCFRTEPDRFNVLVLGSSYAADDTIVLQTAYPEANIRKLTAQGCVARPGASADDPACRVAGEYMEAHREDIARFDLVIVSHNWTWRHYELDPDFLAGPMLDFLRQLDLPVALVGGRGRLKADIGSYLQQFDLVGPDTTLGAEHVLEETDDINFIVRDMAREYGVAFVPVYDILRDDGALPFFATGKYPVYIDNGHFSLEGMAYAARQWKQYYPSIEMLAEDSAIETGPSQGPRPPVTAHASAATLEAQKVEQSEADAADDATPGD</sequence>
<feature type="transmembrane region" description="Helical" evidence="2">
    <location>
        <begin position="354"/>
        <end position="372"/>
    </location>
</feature>
<feature type="transmembrane region" description="Helical" evidence="2">
    <location>
        <begin position="193"/>
        <end position="214"/>
    </location>
</feature>
<feature type="transmembrane region" description="Helical" evidence="2">
    <location>
        <begin position="226"/>
        <end position="245"/>
    </location>
</feature>
<evidence type="ECO:0000256" key="2">
    <source>
        <dbReference type="SAM" id="Phobius"/>
    </source>
</evidence>
<dbReference type="AlphaFoldDB" id="A0A8J2Y7P4"/>
<keyword evidence="5" id="KW-0012">Acyltransferase</keyword>
<dbReference type="GO" id="GO:0016020">
    <property type="term" value="C:membrane"/>
    <property type="evidence" value="ECO:0007669"/>
    <property type="project" value="TreeGrafter"/>
</dbReference>
<evidence type="ECO:0000313" key="6">
    <source>
        <dbReference type="Proteomes" id="UP000613582"/>
    </source>
</evidence>
<dbReference type="EMBL" id="BMGH01000001">
    <property type="protein sequence ID" value="GGD04449.1"/>
    <property type="molecule type" value="Genomic_DNA"/>
</dbReference>
<dbReference type="PANTHER" id="PTHR23028:SF53">
    <property type="entry name" value="ACYL_TRANSF_3 DOMAIN-CONTAINING PROTEIN"/>
    <property type="match status" value="1"/>
</dbReference>
<dbReference type="InterPro" id="IPR043968">
    <property type="entry name" value="SGNH"/>
</dbReference>
<gene>
    <name evidence="5" type="ORF">GCM10011342_11770</name>
</gene>
<feature type="domain" description="Acyltransferase 3" evidence="3">
    <location>
        <begin position="10"/>
        <end position="332"/>
    </location>
</feature>
<name>A0A8J2Y7P4_9PROT</name>
<dbReference type="GO" id="GO:0009103">
    <property type="term" value="P:lipopolysaccharide biosynthetic process"/>
    <property type="evidence" value="ECO:0007669"/>
    <property type="project" value="TreeGrafter"/>
</dbReference>
<feature type="transmembrane region" description="Helical" evidence="2">
    <location>
        <begin position="284"/>
        <end position="303"/>
    </location>
</feature>
<accession>A0A8J2Y7P4</accession>
<feature type="transmembrane region" description="Helical" evidence="2">
    <location>
        <begin position="315"/>
        <end position="334"/>
    </location>
</feature>
<dbReference type="InterPro" id="IPR002656">
    <property type="entry name" value="Acyl_transf_3_dom"/>
</dbReference>
<evidence type="ECO:0000259" key="3">
    <source>
        <dbReference type="Pfam" id="PF01757"/>
    </source>
</evidence>
<feature type="transmembrane region" description="Helical" evidence="2">
    <location>
        <begin position="36"/>
        <end position="56"/>
    </location>
</feature>
<proteinExistence type="predicted"/>
<feature type="transmembrane region" description="Helical" evidence="2">
    <location>
        <begin position="165"/>
        <end position="187"/>
    </location>
</feature>
<reference evidence="5" key="1">
    <citation type="journal article" date="2014" name="Int. J. Syst. Evol. Microbiol.">
        <title>Complete genome sequence of Corynebacterium casei LMG S-19264T (=DSM 44701T), isolated from a smear-ripened cheese.</title>
        <authorList>
            <consortium name="US DOE Joint Genome Institute (JGI-PGF)"/>
            <person name="Walter F."/>
            <person name="Albersmeier A."/>
            <person name="Kalinowski J."/>
            <person name="Ruckert C."/>
        </authorList>
    </citation>
    <scope>NUCLEOTIDE SEQUENCE</scope>
    <source>
        <strain evidence="5">CGMCC 1.12921</strain>
    </source>
</reference>
<feature type="domain" description="SGNH" evidence="4">
    <location>
        <begin position="409"/>
        <end position="630"/>
    </location>
</feature>
<dbReference type="PANTHER" id="PTHR23028">
    <property type="entry name" value="ACETYLTRANSFERASE"/>
    <property type="match status" value="1"/>
</dbReference>
<feature type="transmembrane region" description="Helical" evidence="2">
    <location>
        <begin position="251"/>
        <end position="272"/>
    </location>
</feature>
<feature type="region of interest" description="Disordered" evidence="1">
    <location>
        <begin position="667"/>
        <end position="686"/>
    </location>
</feature>
<dbReference type="RefSeq" id="WP_188160330.1">
    <property type="nucleotide sequence ID" value="NZ_BMGH01000001.1"/>
</dbReference>
<evidence type="ECO:0000313" key="5">
    <source>
        <dbReference type="EMBL" id="GGD04449.1"/>
    </source>
</evidence>
<dbReference type="GO" id="GO:0016747">
    <property type="term" value="F:acyltransferase activity, transferring groups other than amino-acyl groups"/>
    <property type="evidence" value="ECO:0007669"/>
    <property type="project" value="InterPro"/>
</dbReference>
<evidence type="ECO:0000259" key="4">
    <source>
        <dbReference type="Pfam" id="PF19040"/>
    </source>
</evidence>
<comment type="caution">
    <text evidence="5">The sequence shown here is derived from an EMBL/GenBank/DDBJ whole genome shotgun (WGS) entry which is preliminary data.</text>
</comment>
<dbReference type="InterPro" id="IPR050879">
    <property type="entry name" value="Acyltransferase_3"/>
</dbReference>